<dbReference type="EMBL" id="CP022657">
    <property type="protein sequence ID" value="ASS73665.1"/>
    <property type="molecule type" value="Genomic_DNA"/>
</dbReference>
<name>A0A223CWQ8_9BACL</name>
<comment type="similarity">
    <text evidence="1 4">Belongs to the D-isomer specific 2-hydroxyacid dehydrogenase family.</text>
</comment>
<dbReference type="Gene3D" id="3.40.50.720">
    <property type="entry name" value="NAD(P)-binding Rossmann-like Domain"/>
    <property type="match status" value="2"/>
</dbReference>
<dbReference type="GO" id="GO:0016618">
    <property type="term" value="F:hydroxypyruvate reductase [NAD(P)H] activity"/>
    <property type="evidence" value="ECO:0007669"/>
    <property type="project" value="TreeGrafter"/>
</dbReference>
<dbReference type="PROSITE" id="PS00671">
    <property type="entry name" value="D_2_HYDROXYACID_DH_3"/>
    <property type="match status" value="1"/>
</dbReference>
<evidence type="ECO:0000259" key="6">
    <source>
        <dbReference type="Pfam" id="PF02826"/>
    </source>
</evidence>
<feature type="domain" description="D-isomer specific 2-hydroxyacid dehydrogenase NAD-binding" evidence="6">
    <location>
        <begin position="102"/>
        <end position="280"/>
    </location>
</feature>
<dbReference type="InterPro" id="IPR006140">
    <property type="entry name" value="D-isomer_DH_NAD-bd"/>
</dbReference>
<dbReference type="InterPro" id="IPR006139">
    <property type="entry name" value="D-isomer_2_OHA_DH_cat_dom"/>
</dbReference>
<evidence type="ECO:0000259" key="5">
    <source>
        <dbReference type="Pfam" id="PF00389"/>
    </source>
</evidence>
<dbReference type="AlphaFoldDB" id="A0A223CWQ8"/>
<reference evidence="7 8" key="1">
    <citation type="journal article" date="2015" name="Int. J. Syst. Evol. Microbiol.">
        <title>Tumebacillus algifaecis sp. nov., isolated from decomposing algal scum.</title>
        <authorList>
            <person name="Wu Y.F."/>
            <person name="Zhang B."/>
            <person name="Xing P."/>
            <person name="Wu Q.L."/>
            <person name="Liu S.J."/>
        </authorList>
    </citation>
    <scope>NUCLEOTIDE SEQUENCE [LARGE SCALE GENOMIC DNA]</scope>
    <source>
        <strain evidence="7 8">THMBR28</strain>
    </source>
</reference>
<dbReference type="SUPFAM" id="SSF51735">
    <property type="entry name" value="NAD(P)-binding Rossmann-fold domains"/>
    <property type="match status" value="1"/>
</dbReference>
<dbReference type="Pfam" id="PF00389">
    <property type="entry name" value="2-Hacid_dh"/>
    <property type="match status" value="1"/>
</dbReference>
<evidence type="ECO:0008006" key="9">
    <source>
        <dbReference type="Google" id="ProtNLM"/>
    </source>
</evidence>
<evidence type="ECO:0000313" key="8">
    <source>
        <dbReference type="Proteomes" id="UP000214688"/>
    </source>
</evidence>
<evidence type="ECO:0000256" key="3">
    <source>
        <dbReference type="ARBA" id="ARBA00023027"/>
    </source>
</evidence>
<keyword evidence="2 4" id="KW-0560">Oxidoreductase</keyword>
<dbReference type="PANTHER" id="PTHR10996:SF178">
    <property type="entry name" value="2-HYDROXYACID DEHYDROGENASE YGL185C-RELATED"/>
    <property type="match status" value="1"/>
</dbReference>
<dbReference type="InterPro" id="IPR036291">
    <property type="entry name" value="NAD(P)-bd_dom_sf"/>
</dbReference>
<proteinExistence type="inferred from homology"/>
<protein>
    <recommendedName>
        <fullName evidence="9">Hydroxyacid dehydrogenase</fullName>
    </recommendedName>
</protein>
<dbReference type="GO" id="GO:0051287">
    <property type="term" value="F:NAD binding"/>
    <property type="evidence" value="ECO:0007669"/>
    <property type="project" value="InterPro"/>
</dbReference>
<dbReference type="GO" id="GO:0005829">
    <property type="term" value="C:cytosol"/>
    <property type="evidence" value="ECO:0007669"/>
    <property type="project" value="TreeGrafter"/>
</dbReference>
<feature type="domain" description="D-isomer specific 2-hydroxyacid dehydrogenase catalytic" evidence="5">
    <location>
        <begin position="8"/>
        <end position="307"/>
    </location>
</feature>
<dbReference type="Proteomes" id="UP000214688">
    <property type="component" value="Chromosome"/>
</dbReference>
<keyword evidence="3" id="KW-0520">NAD</keyword>
<dbReference type="Pfam" id="PF02826">
    <property type="entry name" value="2-Hacid_dh_C"/>
    <property type="match status" value="1"/>
</dbReference>
<evidence type="ECO:0000256" key="1">
    <source>
        <dbReference type="ARBA" id="ARBA00005854"/>
    </source>
</evidence>
<dbReference type="FunFam" id="3.40.50.720:FF:000203">
    <property type="entry name" value="D-3-phosphoglycerate dehydrogenase (SerA)"/>
    <property type="match status" value="1"/>
</dbReference>
<evidence type="ECO:0000313" key="7">
    <source>
        <dbReference type="EMBL" id="ASS73665.1"/>
    </source>
</evidence>
<organism evidence="7 8">
    <name type="scientific">Tumebacillus algifaecis</name>
    <dbReference type="NCBI Taxonomy" id="1214604"/>
    <lineage>
        <taxon>Bacteria</taxon>
        <taxon>Bacillati</taxon>
        <taxon>Bacillota</taxon>
        <taxon>Bacilli</taxon>
        <taxon>Bacillales</taxon>
        <taxon>Alicyclobacillaceae</taxon>
        <taxon>Tumebacillus</taxon>
    </lineage>
</organism>
<dbReference type="InterPro" id="IPR050223">
    <property type="entry name" value="D-isomer_2-hydroxyacid_DH"/>
</dbReference>
<dbReference type="RefSeq" id="WP_094234925.1">
    <property type="nucleotide sequence ID" value="NZ_CP022657.1"/>
</dbReference>
<dbReference type="InterPro" id="IPR029753">
    <property type="entry name" value="D-isomer_DH_CS"/>
</dbReference>
<dbReference type="KEGG" id="tab:CIG75_00860"/>
<gene>
    <name evidence="7" type="ORF">CIG75_00860</name>
</gene>
<dbReference type="SUPFAM" id="SSF52283">
    <property type="entry name" value="Formate/glycerate dehydrogenase catalytic domain-like"/>
    <property type="match status" value="1"/>
</dbReference>
<evidence type="ECO:0000256" key="4">
    <source>
        <dbReference type="RuleBase" id="RU003719"/>
    </source>
</evidence>
<accession>A0A223CWQ8</accession>
<evidence type="ECO:0000256" key="2">
    <source>
        <dbReference type="ARBA" id="ARBA00023002"/>
    </source>
</evidence>
<dbReference type="PANTHER" id="PTHR10996">
    <property type="entry name" value="2-HYDROXYACID DEHYDROGENASE-RELATED"/>
    <property type="match status" value="1"/>
</dbReference>
<dbReference type="OrthoDB" id="9805416at2"/>
<sequence length="308" mass="34245">MNVLLLGTFDDTFQQMIARDHQVQILAKRDDDKTLGMIGQAEMVVIRSPHRITDEMIRAAAHLRWIIRGGSGTDNISSLYREKNIALICVPANARSVAELSLGMMLSLYRQLRQAHRSLQEGKWLKNELSGFEVQGKKLGIIGFGNIGQTLGQMAHLLGMHVNVSDRSMYKADKARLLEAINAVAMDSESLLSDSDIVVLCTPLTSETHHMICRETLALMKTTAILINIGRGGLVNTDDLYQHLVQKKIAGAGLDVFETEPPSHHPIFDLENVICTPHIGAQTRDAKKRIGDRMIEIVMEIVSNRRCS</sequence>
<dbReference type="GO" id="GO:0030267">
    <property type="term" value="F:glyoxylate reductase (NADPH) activity"/>
    <property type="evidence" value="ECO:0007669"/>
    <property type="project" value="TreeGrafter"/>
</dbReference>
<keyword evidence="8" id="KW-1185">Reference proteome</keyword>